<evidence type="ECO:0000256" key="5">
    <source>
        <dbReference type="SAM" id="MobiDB-lite"/>
    </source>
</evidence>
<keyword evidence="4" id="KW-0949">S-adenosyl-L-methionine</keyword>
<dbReference type="Gene3D" id="3.40.50.150">
    <property type="entry name" value="Vaccinia Virus protein VP39"/>
    <property type="match status" value="1"/>
</dbReference>
<evidence type="ECO:0000256" key="3">
    <source>
        <dbReference type="ARBA" id="ARBA00022679"/>
    </source>
</evidence>
<dbReference type="KEGG" id="tvl:FAZ95_02670"/>
<dbReference type="InterPro" id="IPR029063">
    <property type="entry name" value="SAM-dependent_MTases_sf"/>
</dbReference>
<protein>
    <submittedName>
        <fullName evidence="6">Thiopurine S-methyltransferase</fullName>
    </submittedName>
</protein>
<evidence type="ECO:0000313" key="7">
    <source>
        <dbReference type="Proteomes" id="UP000298656"/>
    </source>
</evidence>
<dbReference type="RefSeq" id="WP_137331028.1">
    <property type="nucleotide sequence ID" value="NZ_CP040077.1"/>
</dbReference>
<dbReference type="Pfam" id="PF05724">
    <property type="entry name" value="TPMT"/>
    <property type="match status" value="1"/>
</dbReference>
<dbReference type="PANTHER" id="PTHR32183:SF6">
    <property type="entry name" value="CYSTEINE SULFINATE DESULFINASE_CYSTEINE DESULFURASE AND RELATED ENZYMES"/>
    <property type="match status" value="1"/>
</dbReference>
<gene>
    <name evidence="6" type="ORF">FAZ95_02670</name>
</gene>
<keyword evidence="1" id="KW-0597">Phosphoprotein</keyword>
<dbReference type="EMBL" id="CP040077">
    <property type="protein sequence ID" value="QCP48186.1"/>
    <property type="molecule type" value="Genomic_DNA"/>
</dbReference>
<dbReference type="InterPro" id="IPR008854">
    <property type="entry name" value="TPMT"/>
</dbReference>
<dbReference type="OrthoDB" id="9778208at2"/>
<organism evidence="6 7">
    <name type="scientific">Trinickia violacea</name>
    <dbReference type="NCBI Taxonomy" id="2571746"/>
    <lineage>
        <taxon>Bacteria</taxon>
        <taxon>Pseudomonadati</taxon>
        <taxon>Pseudomonadota</taxon>
        <taxon>Betaproteobacteria</taxon>
        <taxon>Burkholderiales</taxon>
        <taxon>Burkholderiaceae</taxon>
        <taxon>Trinickia</taxon>
    </lineage>
</organism>
<dbReference type="GO" id="GO:0008757">
    <property type="term" value="F:S-adenosylmethionine-dependent methyltransferase activity"/>
    <property type="evidence" value="ECO:0007669"/>
    <property type="project" value="InterPro"/>
</dbReference>
<evidence type="ECO:0000256" key="2">
    <source>
        <dbReference type="ARBA" id="ARBA00022603"/>
    </source>
</evidence>
<reference evidence="6 7" key="1">
    <citation type="submission" date="2019-05" db="EMBL/GenBank/DDBJ databases">
        <title>Burkholderia sp. DHOD12, isolated from subtropical forest soil.</title>
        <authorList>
            <person name="Gao Z.-H."/>
            <person name="Qiu L.-H."/>
        </authorList>
    </citation>
    <scope>NUCLEOTIDE SEQUENCE [LARGE SCALE GENOMIC DNA]</scope>
    <source>
        <strain evidence="6 7">DHOD12</strain>
    </source>
</reference>
<evidence type="ECO:0000256" key="4">
    <source>
        <dbReference type="ARBA" id="ARBA00022691"/>
    </source>
</evidence>
<dbReference type="AlphaFoldDB" id="A0A4P8IJ50"/>
<dbReference type="PROSITE" id="PS51585">
    <property type="entry name" value="SAM_MT_TPMT"/>
    <property type="match status" value="1"/>
</dbReference>
<dbReference type="PANTHER" id="PTHR32183">
    <property type="match status" value="1"/>
</dbReference>
<evidence type="ECO:0000256" key="1">
    <source>
        <dbReference type="ARBA" id="ARBA00022553"/>
    </source>
</evidence>
<name>A0A4P8IJ50_9BURK</name>
<keyword evidence="3 6" id="KW-0808">Transferase</keyword>
<dbReference type="GO" id="GO:0032259">
    <property type="term" value="P:methylation"/>
    <property type="evidence" value="ECO:0007669"/>
    <property type="project" value="UniProtKB-KW"/>
</dbReference>
<feature type="region of interest" description="Disordered" evidence="5">
    <location>
        <begin position="1"/>
        <end position="25"/>
    </location>
</feature>
<keyword evidence="7" id="KW-1185">Reference proteome</keyword>
<accession>A0A4P8IJ50</accession>
<keyword evidence="2 6" id="KW-0489">Methyltransferase</keyword>
<proteinExistence type="predicted"/>
<feature type="compositionally biased region" description="Polar residues" evidence="5">
    <location>
        <begin position="11"/>
        <end position="20"/>
    </location>
</feature>
<evidence type="ECO:0000313" key="6">
    <source>
        <dbReference type="EMBL" id="QCP48186.1"/>
    </source>
</evidence>
<sequence length="214" mass="23752">MSDSKKPSGPEKSNPQTPNFSARDPNTAAFWDERFQEGYTPWDQAGVPDAFRAFVARHDTCPVLIPGCGSAYEALCLAQAGWPVRAIDFAAQAVDAARAQLGDRADLVEQADFFTYEPPFAPGWIYERAFLCALPKARWAGYAERMAALLPSQGLLAGFFFLGATPKGPPFGIERDELDALLTPYFELIEDEPVTDSIAVFAGRERWLTWRRRP</sequence>
<dbReference type="SUPFAM" id="SSF53335">
    <property type="entry name" value="S-adenosyl-L-methionine-dependent methyltransferases"/>
    <property type="match status" value="1"/>
</dbReference>
<dbReference type="Proteomes" id="UP000298656">
    <property type="component" value="Chromosome 1"/>
</dbReference>